<proteinExistence type="predicted"/>
<sequence length="326" mass="36538">MQNPSRKKLLELQTIMSKMSFELCTITVFSEFGVRWRDVARAVRNARLPMTPSNIARIVCKGVAKNLPAEEVDEIISKLRLKLVATQSRIWYVIDLKEPLSEEPVEETELPERLMQALISTRIGRNKTPEIQTVRLGDLVFASVQLSSDTRSSAPLYLAIIPGAPVALTSSVRPGGLLKACVLGLGYESFVDASLHGRDIPSLLRIHAGWSENADHLKEIPEYDPVPVLTKTGIDYTNKMYDEQYVDNILGPDPPLLTDLCIKSSKMFFDPQRLNKPMNLTMQLKSEDVAKTLKSWVMIGAVAPTSDFFQIFNKLKSNKITYTAEE</sequence>
<dbReference type="AlphaFoldDB" id="A0AAV1LA62"/>
<gene>
    <name evidence="1" type="ORF">PARMNEM_LOCUS12350</name>
</gene>
<keyword evidence="2" id="KW-1185">Reference proteome</keyword>
<dbReference type="EMBL" id="CAVLGL010000087">
    <property type="protein sequence ID" value="CAK1592370.1"/>
    <property type="molecule type" value="Genomic_DNA"/>
</dbReference>
<evidence type="ECO:0000313" key="1">
    <source>
        <dbReference type="EMBL" id="CAK1592370.1"/>
    </source>
</evidence>
<evidence type="ECO:0000313" key="2">
    <source>
        <dbReference type="Proteomes" id="UP001314205"/>
    </source>
</evidence>
<organism evidence="1 2">
    <name type="scientific">Parnassius mnemosyne</name>
    <name type="common">clouded apollo</name>
    <dbReference type="NCBI Taxonomy" id="213953"/>
    <lineage>
        <taxon>Eukaryota</taxon>
        <taxon>Metazoa</taxon>
        <taxon>Ecdysozoa</taxon>
        <taxon>Arthropoda</taxon>
        <taxon>Hexapoda</taxon>
        <taxon>Insecta</taxon>
        <taxon>Pterygota</taxon>
        <taxon>Neoptera</taxon>
        <taxon>Endopterygota</taxon>
        <taxon>Lepidoptera</taxon>
        <taxon>Glossata</taxon>
        <taxon>Ditrysia</taxon>
        <taxon>Papilionoidea</taxon>
        <taxon>Papilionidae</taxon>
        <taxon>Parnassiinae</taxon>
        <taxon>Parnassini</taxon>
        <taxon>Parnassius</taxon>
        <taxon>Driopa</taxon>
    </lineage>
</organism>
<name>A0AAV1LA62_9NEOP</name>
<comment type="caution">
    <text evidence="1">The sequence shown here is derived from an EMBL/GenBank/DDBJ whole genome shotgun (WGS) entry which is preliminary data.</text>
</comment>
<reference evidence="1 2" key="1">
    <citation type="submission" date="2023-11" db="EMBL/GenBank/DDBJ databases">
        <authorList>
            <person name="Hedman E."/>
            <person name="Englund M."/>
            <person name="Stromberg M."/>
            <person name="Nyberg Akerstrom W."/>
            <person name="Nylinder S."/>
            <person name="Jareborg N."/>
            <person name="Kallberg Y."/>
            <person name="Kronander E."/>
        </authorList>
    </citation>
    <scope>NUCLEOTIDE SEQUENCE [LARGE SCALE GENOMIC DNA]</scope>
</reference>
<accession>A0AAV1LA62</accession>
<protein>
    <submittedName>
        <fullName evidence="1">Uncharacterized protein</fullName>
    </submittedName>
</protein>
<dbReference type="Proteomes" id="UP001314205">
    <property type="component" value="Unassembled WGS sequence"/>
</dbReference>